<dbReference type="OrthoDB" id="9131041at2"/>
<dbReference type="Gene3D" id="3.90.79.10">
    <property type="entry name" value="Nucleoside Triphosphate Pyrophosphohydrolase"/>
    <property type="match status" value="1"/>
</dbReference>
<sequence length="160" mass="18367">MYAFLDDFGLPVTLTFDPQEYHMHDARHVLIFPFWQGKLLFTRHRERGIELPGGKVEPGESSLAAAVRETYEETGAVLNGIERIGQYTVNEELRKDIYIALVQHCSHPPTGPDVWETVTFDEIPTQVQGNPTFSRFLYDEVYPLALEQALKHPFALKKTY</sequence>
<evidence type="ECO:0000256" key="1">
    <source>
        <dbReference type="ARBA" id="ARBA00022801"/>
    </source>
</evidence>
<keyword evidence="4" id="KW-1185">Reference proteome</keyword>
<dbReference type="GO" id="GO:0016787">
    <property type="term" value="F:hydrolase activity"/>
    <property type="evidence" value="ECO:0007669"/>
    <property type="project" value="UniProtKB-KW"/>
</dbReference>
<accession>A0A3M8CMC4</accession>
<dbReference type="PANTHER" id="PTHR43222:SF2">
    <property type="entry name" value="NUDIX HYDROLASE 23, CHLOROPLASTIC"/>
    <property type="match status" value="1"/>
</dbReference>
<feature type="domain" description="Nudix hydrolase" evidence="2">
    <location>
        <begin position="22"/>
        <end position="143"/>
    </location>
</feature>
<gene>
    <name evidence="3" type="ORF">EDM52_03670</name>
</gene>
<evidence type="ECO:0000313" key="3">
    <source>
        <dbReference type="EMBL" id="RNB76025.1"/>
    </source>
</evidence>
<reference evidence="3 4" key="1">
    <citation type="submission" date="2018-10" db="EMBL/GenBank/DDBJ databases">
        <title>Phylogenomics of Brevibacillus.</title>
        <authorList>
            <person name="Dunlap C."/>
        </authorList>
    </citation>
    <scope>NUCLEOTIDE SEQUENCE [LARGE SCALE GENOMIC DNA]</scope>
    <source>
        <strain evidence="3 4">JCM 12215</strain>
    </source>
</reference>
<keyword evidence="1" id="KW-0378">Hydrolase</keyword>
<proteinExistence type="predicted"/>
<dbReference type="AlphaFoldDB" id="A0A3M8CMC4"/>
<dbReference type="InterPro" id="IPR015797">
    <property type="entry name" value="NUDIX_hydrolase-like_dom_sf"/>
</dbReference>
<dbReference type="PANTHER" id="PTHR43222">
    <property type="entry name" value="NUDIX HYDROLASE 23"/>
    <property type="match status" value="1"/>
</dbReference>
<dbReference type="InterPro" id="IPR020084">
    <property type="entry name" value="NUDIX_hydrolase_CS"/>
</dbReference>
<protein>
    <submittedName>
        <fullName evidence="3">NUDIX domain-containing protein</fullName>
    </submittedName>
</protein>
<evidence type="ECO:0000259" key="2">
    <source>
        <dbReference type="PROSITE" id="PS51462"/>
    </source>
</evidence>
<dbReference type="InterPro" id="IPR000086">
    <property type="entry name" value="NUDIX_hydrolase_dom"/>
</dbReference>
<dbReference type="EMBL" id="RHHR01000008">
    <property type="protein sequence ID" value="RNB76025.1"/>
    <property type="molecule type" value="Genomic_DNA"/>
</dbReference>
<comment type="caution">
    <text evidence="3">The sequence shown here is derived from an EMBL/GenBank/DDBJ whole genome shotgun (WGS) entry which is preliminary data.</text>
</comment>
<name>A0A3M8CMC4_9BACL</name>
<dbReference type="Proteomes" id="UP000282028">
    <property type="component" value="Unassembled WGS sequence"/>
</dbReference>
<organism evidence="3 4">
    <name type="scientific">Brevibacillus invocatus</name>
    <dbReference type="NCBI Taxonomy" id="173959"/>
    <lineage>
        <taxon>Bacteria</taxon>
        <taxon>Bacillati</taxon>
        <taxon>Bacillota</taxon>
        <taxon>Bacilli</taxon>
        <taxon>Bacillales</taxon>
        <taxon>Paenibacillaceae</taxon>
        <taxon>Brevibacillus</taxon>
    </lineage>
</organism>
<dbReference type="PROSITE" id="PS00893">
    <property type="entry name" value="NUDIX_BOX"/>
    <property type="match status" value="1"/>
</dbReference>
<dbReference type="SUPFAM" id="SSF55811">
    <property type="entry name" value="Nudix"/>
    <property type="match status" value="1"/>
</dbReference>
<dbReference type="Pfam" id="PF00293">
    <property type="entry name" value="NUDIX"/>
    <property type="match status" value="1"/>
</dbReference>
<dbReference type="PROSITE" id="PS51462">
    <property type="entry name" value="NUDIX"/>
    <property type="match status" value="1"/>
</dbReference>
<evidence type="ECO:0000313" key="4">
    <source>
        <dbReference type="Proteomes" id="UP000282028"/>
    </source>
</evidence>
<dbReference type="RefSeq" id="WP_122907652.1">
    <property type="nucleotide sequence ID" value="NZ_CBCSBE010000002.1"/>
</dbReference>